<dbReference type="GO" id="GO:0004100">
    <property type="term" value="F:chitin synthase activity"/>
    <property type="evidence" value="ECO:0007669"/>
    <property type="project" value="UniProtKB-EC"/>
</dbReference>
<gene>
    <name evidence="10" type="primary">LOC118765021</name>
</gene>
<feature type="transmembrane region" description="Helical" evidence="8">
    <location>
        <begin position="50"/>
        <end position="79"/>
    </location>
</feature>
<feature type="region of interest" description="Disordered" evidence="7">
    <location>
        <begin position="726"/>
        <end position="761"/>
    </location>
</feature>
<dbReference type="EC" id="2.4.1.16" evidence="2"/>
<feature type="compositionally biased region" description="Polar residues" evidence="7">
    <location>
        <begin position="871"/>
        <end position="885"/>
    </location>
</feature>
<dbReference type="InterPro" id="IPR004835">
    <property type="entry name" value="Chitin_synth"/>
</dbReference>
<organism evidence="9 10">
    <name type="scientific">Octopus sinensis</name>
    <name type="common">East Asian common octopus</name>
    <dbReference type="NCBI Taxonomy" id="2607531"/>
    <lineage>
        <taxon>Eukaryota</taxon>
        <taxon>Metazoa</taxon>
        <taxon>Spiralia</taxon>
        <taxon>Lophotrochozoa</taxon>
        <taxon>Mollusca</taxon>
        <taxon>Cephalopoda</taxon>
        <taxon>Coleoidea</taxon>
        <taxon>Octopodiformes</taxon>
        <taxon>Octopoda</taxon>
        <taxon>Incirrata</taxon>
        <taxon>Octopodidae</taxon>
        <taxon>Octopus</taxon>
    </lineage>
</organism>
<feature type="transmembrane region" description="Helical" evidence="8">
    <location>
        <begin position="244"/>
        <end position="267"/>
    </location>
</feature>
<dbReference type="Pfam" id="PF03142">
    <property type="entry name" value="Chitin_synth_2"/>
    <property type="match status" value="1"/>
</dbReference>
<evidence type="ECO:0000256" key="2">
    <source>
        <dbReference type="ARBA" id="ARBA00012543"/>
    </source>
</evidence>
<feature type="transmembrane region" description="Helical" evidence="8">
    <location>
        <begin position="287"/>
        <end position="310"/>
    </location>
</feature>
<keyword evidence="3" id="KW-0808">Transferase</keyword>
<dbReference type="Gene3D" id="3.90.550.10">
    <property type="entry name" value="Spore Coat Polysaccharide Biosynthesis Protein SpsA, Chain A"/>
    <property type="match status" value="1"/>
</dbReference>
<feature type="transmembrane region" description="Helical" evidence="8">
    <location>
        <begin position="12"/>
        <end position="38"/>
    </location>
</feature>
<keyword evidence="4 8" id="KW-0812">Transmembrane</keyword>
<evidence type="ECO:0000256" key="1">
    <source>
        <dbReference type="ARBA" id="ARBA00004141"/>
    </source>
</evidence>
<dbReference type="GO" id="GO:0071944">
    <property type="term" value="C:cell periphery"/>
    <property type="evidence" value="ECO:0007669"/>
    <property type="project" value="TreeGrafter"/>
</dbReference>
<dbReference type="GO" id="GO:0016020">
    <property type="term" value="C:membrane"/>
    <property type="evidence" value="ECO:0007669"/>
    <property type="project" value="UniProtKB-SubCell"/>
</dbReference>
<name>A0A7E6F3P6_9MOLL</name>
<feature type="transmembrane region" description="Helical" evidence="8">
    <location>
        <begin position="352"/>
        <end position="373"/>
    </location>
</feature>
<comment type="subcellular location">
    <subcellularLocation>
        <location evidence="1">Membrane</location>
        <topology evidence="1">Multi-pass membrane protein</topology>
    </subcellularLocation>
</comment>
<proteinExistence type="predicted"/>
<feature type="transmembrane region" description="Helical" evidence="8">
    <location>
        <begin position="1126"/>
        <end position="1148"/>
    </location>
</feature>
<feature type="region of interest" description="Disordered" evidence="7">
    <location>
        <begin position="859"/>
        <end position="887"/>
    </location>
</feature>
<dbReference type="KEGG" id="osn:118765021"/>
<sequence>MSSPNNNYQRQTAGFAVLLFIVMWVSMTTGHVALISLLHLHKFEEISSSTWYICVCIVLEIPHLFNIAHCVWGTSFICVKKWTKWPTVSHLSTGILASLLEVACLSVLFIEFAPLFPAHILLLLSGSVYSVPAINEYIKQRRITNKTKLLEDECINNGGFKVSPSPDHLKTKVPLKPAIFCLSILIPLIISGILFTWSPYKLHLLHVFLLPIILLLLSILWTPKVQVDFYRSSDGRMDSRRKTSMMYAIVKTIAVPFCISIVLLTRFKDLRSLYFIDFISDGFHQLSYFHVYILVILISLAGMFVVLTGLLCAKMGLTTTGMLIPSMMSMPTVIGINLLQCLSVEEDYCNDYNLWIIVSSILAALVWFLPLLIYGATFTRPSDILLKPFQESFLQFSWIPLFLDQYLILNYYPDGFGCSQQSEIFGDLNTAKCKSKVFICTTMYNEKESEMKRLLHSLYNVAKSPNLQYVYKEAHIFMDNGSKDNCLTKNSMTLISLIKSLDSIRLNSLKTYLTPYGVQMNWTLTNDFQFYVHFKDCQKFKAKKRWSQVMYMNYILNYRCKILDFRQDARQTFHTMESVPEYLLGDIKCSADRLHSGSLKQDETNRKISENENYTGKSIRNKKRQSNPSSVLKMELGKLQCLLKSNYNVQYENIDASSCKQKMHSEYSKAPIIQTVSNVLELLNKRQYSRYMTVNSELPFQITNEESSSEESGIQSIANAISVDSSEFSPGITSEDDIIDASGNEDESTDVSSSNDDHTVINKEPVNSCIEKNNSDPLTLQVKNTRQIISQTDRTSSVSKTVSFPIMSPLVTCPDKSAPVPSTNCFSPIYNYSFDLTPKHFMIEKPFWNRKMQYDMKHCSKSTKPTENKRNSLNSSTEPISSISKPSPRMLPISYKAASEISQHKSSLNSSYFDDYTYILATDADMEFDDKSLARLIDLCNRDKNIGGACGRTSPIGHCNTPVVWYQKFEYAKDFWMIKSSQNVIGCVMCCPGCFSLYRATAIQDVMDTYCEPIQSEFDVFVKDHGEDRWLCTLMMLKGWKLEYSSYSHNSTFCPDTFLEFLKQRKRWVLSEMSNLILVFGNIRRLTQNNSTFTLIYIIYILQMFLLVMLSPGTTVVVLTISLDILFGLSCLYTTPFCIGSLILYSVICSTRSIEAQSAVTSAITIFLGGIVLSVSVGYMKFFVVDTIDDLQDGQLQFKQYYLILLLMTAVLYAALIHPKEAWTLIHGLTFLVVFPAMYILLPFYAVSNIVDQRWGTRESDSDSTSCYRHMSDRLFTKEKSIKRQEIPESQQFNGERDLETCDPAKHILLQKEQTFWEDLRVAILGTDVNLGTDQITLKIRLKILRNRLVGILLLCNIIWACLLSGLYLTISKHDTIFGIITCSVYSFSLIIQLIGLTAHKCDSFFREFVIRTFGKKHPIWIHRKD</sequence>
<evidence type="ECO:0000256" key="7">
    <source>
        <dbReference type="SAM" id="MobiDB-lite"/>
    </source>
</evidence>
<feature type="transmembrane region" description="Helical" evidence="8">
    <location>
        <begin position="1377"/>
        <end position="1397"/>
    </location>
</feature>
<evidence type="ECO:0000313" key="10">
    <source>
        <dbReference type="RefSeq" id="XP_036362163.1"/>
    </source>
</evidence>
<keyword evidence="9" id="KW-1185">Reference proteome</keyword>
<feature type="transmembrane region" description="Helical" evidence="8">
    <location>
        <begin position="178"/>
        <end position="197"/>
    </location>
</feature>
<feature type="transmembrane region" description="Helical" evidence="8">
    <location>
        <begin position="1225"/>
        <end position="1247"/>
    </location>
</feature>
<feature type="transmembrane region" description="Helical" evidence="8">
    <location>
        <begin position="203"/>
        <end position="223"/>
    </location>
</feature>
<feature type="transmembrane region" description="Helical" evidence="8">
    <location>
        <begin position="1095"/>
        <end position="1119"/>
    </location>
</feature>
<feature type="transmembrane region" description="Helical" evidence="8">
    <location>
        <begin position="1160"/>
        <end position="1180"/>
    </location>
</feature>
<feature type="compositionally biased region" description="Acidic residues" evidence="7">
    <location>
        <begin position="734"/>
        <end position="749"/>
    </location>
</feature>
<feature type="transmembrane region" description="Helical" evidence="8">
    <location>
        <begin position="1349"/>
        <end position="1371"/>
    </location>
</feature>
<dbReference type="PANTHER" id="PTHR22914:SF41">
    <property type="entry name" value="CHITIN SYNTHASE 7"/>
    <property type="match status" value="1"/>
</dbReference>
<feature type="compositionally biased region" description="Basic and acidic residues" evidence="7">
    <location>
        <begin position="859"/>
        <end position="870"/>
    </location>
</feature>
<accession>A0A7E6F3P6</accession>
<feature type="compositionally biased region" description="Basic and acidic residues" evidence="7">
    <location>
        <begin position="598"/>
        <end position="610"/>
    </location>
</feature>
<evidence type="ECO:0000256" key="6">
    <source>
        <dbReference type="ARBA" id="ARBA00023136"/>
    </source>
</evidence>
<reference evidence="10" key="1">
    <citation type="submission" date="2025-08" db="UniProtKB">
        <authorList>
            <consortium name="RefSeq"/>
        </authorList>
    </citation>
    <scope>IDENTIFICATION</scope>
</reference>
<dbReference type="PANTHER" id="PTHR22914">
    <property type="entry name" value="CHITIN SYNTHASE"/>
    <property type="match status" value="1"/>
</dbReference>
<dbReference type="Proteomes" id="UP000515154">
    <property type="component" value="Linkage group LG10"/>
</dbReference>
<evidence type="ECO:0000256" key="4">
    <source>
        <dbReference type="ARBA" id="ARBA00022692"/>
    </source>
</evidence>
<dbReference type="RefSeq" id="XP_036362163.1">
    <property type="nucleotide sequence ID" value="XM_036506270.1"/>
</dbReference>
<protein>
    <recommendedName>
        <fullName evidence="2">chitin synthase</fullName>
        <ecNumber evidence="2">2.4.1.16</ecNumber>
    </recommendedName>
</protein>
<dbReference type="GO" id="GO:0006031">
    <property type="term" value="P:chitin biosynthetic process"/>
    <property type="evidence" value="ECO:0007669"/>
    <property type="project" value="TreeGrafter"/>
</dbReference>
<evidence type="ECO:0000313" key="9">
    <source>
        <dbReference type="Proteomes" id="UP000515154"/>
    </source>
</evidence>
<evidence type="ECO:0000256" key="5">
    <source>
        <dbReference type="ARBA" id="ARBA00022989"/>
    </source>
</evidence>
<evidence type="ECO:0000256" key="8">
    <source>
        <dbReference type="SAM" id="Phobius"/>
    </source>
</evidence>
<evidence type="ECO:0000256" key="3">
    <source>
        <dbReference type="ARBA" id="ARBA00022676"/>
    </source>
</evidence>
<dbReference type="InterPro" id="IPR029044">
    <property type="entry name" value="Nucleotide-diphossugar_trans"/>
</dbReference>
<feature type="region of interest" description="Disordered" evidence="7">
    <location>
        <begin position="598"/>
        <end position="628"/>
    </location>
</feature>
<keyword evidence="3" id="KW-0328">Glycosyltransferase</keyword>
<dbReference type="SUPFAM" id="SSF53448">
    <property type="entry name" value="Nucleotide-diphospho-sugar transferases"/>
    <property type="match status" value="1"/>
</dbReference>
<keyword evidence="5 8" id="KW-1133">Transmembrane helix</keyword>
<feature type="transmembrane region" description="Helical" evidence="8">
    <location>
        <begin position="1201"/>
        <end position="1219"/>
    </location>
</feature>
<feature type="transmembrane region" description="Helical" evidence="8">
    <location>
        <begin position="116"/>
        <end position="138"/>
    </location>
</feature>
<keyword evidence="6 8" id="KW-0472">Membrane</keyword>
<feature type="transmembrane region" description="Helical" evidence="8">
    <location>
        <begin position="91"/>
        <end position="110"/>
    </location>
</feature>